<accession>A0A1F6FG66</accession>
<proteinExistence type="predicted"/>
<organism evidence="2 3">
    <name type="scientific">Candidatus Kaiserbacteria bacterium RIFCSPLOWO2_12_FULL_45_26</name>
    <dbReference type="NCBI Taxonomy" id="1798525"/>
    <lineage>
        <taxon>Bacteria</taxon>
        <taxon>Candidatus Kaiseribacteriota</taxon>
    </lineage>
</organism>
<dbReference type="Proteomes" id="UP000177325">
    <property type="component" value="Unassembled WGS sequence"/>
</dbReference>
<feature type="chain" id="PRO_5009524366" evidence="1">
    <location>
        <begin position="30"/>
        <end position="81"/>
    </location>
</feature>
<comment type="caution">
    <text evidence="2">The sequence shown here is derived from an EMBL/GenBank/DDBJ whole genome shotgun (WGS) entry which is preliminary data.</text>
</comment>
<reference evidence="2 3" key="1">
    <citation type="journal article" date="2016" name="Nat. Commun.">
        <title>Thousands of microbial genomes shed light on interconnected biogeochemical processes in an aquifer system.</title>
        <authorList>
            <person name="Anantharaman K."/>
            <person name="Brown C.T."/>
            <person name="Hug L.A."/>
            <person name="Sharon I."/>
            <person name="Castelle C.J."/>
            <person name="Probst A.J."/>
            <person name="Thomas B.C."/>
            <person name="Singh A."/>
            <person name="Wilkins M.J."/>
            <person name="Karaoz U."/>
            <person name="Brodie E.L."/>
            <person name="Williams K.H."/>
            <person name="Hubbard S.S."/>
            <person name="Banfield J.F."/>
        </authorList>
    </citation>
    <scope>NUCLEOTIDE SEQUENCE [LARGE SCALE GENOMIC DNA]</scope>
</reference>
<feature type="signal peptide" evidence="1">
    <location>
        <begin position="1"/>
        <end position="29"/>
    </location>
</feature>
<evidence type="ECO:0000256" key="1">
    <source>
        <dbReference type="SAM" id="SignalP"/>
    </source>
</evidence>
<dbReference type="EMBL" id="MFMM01000001">
    <property type="protein sequence ID" value="OGG84831.1"/>
    <property type="molecule type" value="Genomic_DNA"/>
</dbReference>
<name>A0A1F6FG66_9BACT</name>
<keyword evidence="1" id="KW-0732">Signal</keyword>
<evidence type="ECO:0000313" key="2">
    <source>
        <dbReference type="EMBL" id="OGG84831.1"/>
    </source>
</evidence>
<dbReference type="STRING" id="1798525.A3G90_01995"/>
<gene>
    <name evidence="2" type="ORF">A3G90_01995</name>
</gene>
<evidence type="ECO:0000313" key="3">
    <source>
        <dbReference type="Proteomes" id="UP000177325"/>
    </source>
</evidence>
<sequence length="81" mass="9267">MFKYTSRGYMAGMFAVLTIFCGQFSFAQAALISNEQVETQKKEVLLGIVTTLEEHVKFLQMILIQKLEARVEYLQTLADNK</sequence>
<protein>
    <submittedName>
        <fullName evidence="2">Uncharacterized protein</fullName>
    </submittedName>
</protein>
<dbReference type="AlphaFoldDB" id="A0A1F6FG66"/>